<evidence type="ECO:0000256" key="1">
    <source>
        <dbReference type="ARBA" id="ARBA00005189"/>
    </source>
</evidence>
<dbReference type="InterPro" id="IPR029063">
    <property type="entry name" value="SAM-dependent_MTases_sf"/>
</dbReference>
<dbReference type="Gene3D" id="3.40.50.150">
    <property type="entry name" value="Vaccinia Virus protein VP39"/>
    <property type="match status" value="1"/>
</dbReference>
<dbReference type="RefSeq" id="WP_185005517.1">
    <property type="nucleotide sequence ID" value="NZ_BAAAUI010000043.1"/>
</dbReference>
<dbReference type="PANTHER" id="PTHR44307:SF2">
    <property type="entry name" value="PHOSPHOETHANOLAMINE METHYLTRANSFERASE ISOFORM X1"/>
    <property type="match status" value="1"/>
</dbReference>
<proteinExistence type="predicted"/>
<sequence length="283" mass="32189">MLRDIRTFGKILRAITTRDPAARVRRFYEFTDPKTDFEGQRTRYVNIGYWQYPDSTLDEAGAALATCLGDAVALAPEHDVLDVGCGYGEQDFLWLNTDKARSVTGVDVTPRHVLAATQRAEQDGLTDRLTFRMGSATTLPFPDASFDRVVSLDAAFHFHPRSAFFAEAFRVLRPGGLLGTVDTIPLHGDTPREVFRSPRFSLYRFSIPDANWHDRTAYAEQLTRIGFDEVGVRSIREHTWEGWFRHWGDPGRAGKPDWWQDQDQIRRELDLLDCVLAVARKPG</sequence>
<evidence type="ECO:0000256" key="2">
    <source>
        <dbReference type="ARBA" id="ARBA00022603"/>
    </source>
</evidence>
<dbReference type="CDD" id="cd02440">
    <property type="entry name" value="AdoMet_MTases"/>
    <property type="match status" value="1"/>
</dbReference>
<dbReference type="EMBL" id="JACHMH010000001">
    <property type="protein sequence ID" value="MBB4679814.1"/>
    <property type="molecule type" value="Genomic_DNA"/>
</dbReference>
<dbReference type="GO" id="GO:0032259">
    <property type="term" value="P:methylation"/>
    <property type="evidence" value="ECO:0007669"/>
    <property type="project" value="UniProtKB-KW"/>
</dbReference>
<evidence type="ECO:0000256" key="3">
    <source>
        <dbReference type="ARBA" id="ARBA00022679"/>
    </source>
</evidence>
<reference evidence="6 7" key="1">
    <citation type="submission" date="2020-08" db="EMBL/GenBank/DDBJ databases">
        <title>Sequencing the genomes of 1000 actinobacteria strains.</title>
        <authorList>
            <person name="Klenk H.-P."/>
        </authorList>
    </citation>
    <scope>NUCLEOTIDE SEQUENCE [LARGE SCALE GENOMIC DNA]</scope>
    <source>
        <strain evidence="6 7">DSM 44230</strain>
    </source>
</reference>
<comment type="pathway">
    <text evidence="4">Phospholipid metabolism.</text>
</comment>
<organism evidence="6 7">
    <name type="scientific">Crossiella cryophila</name>
    <dbReference type="NCBI Taxonomy" id="43355"/>
    <lineage>
        <taxon>Bacteria</taxon>
        <taxon>Bacillati</taxon>
        <taxon>Actinomycetota</taxon>
        <taxon>Actinomycetes</taxon>
        <taxon>Pseudonocardiales</taxon>
        <taxon>Pseudonocardiaceae</taxon>
        <taxon>Crossiella</taxon>
    </lineage>
</organism>
<evidence type="ECO:0000313" key="7">
    <source>
        <dbReference type="Proteomes" id="UP000533598"/>
    </source>
</evidence>
<evidence type="ECO:0000259" key="5">
    <source>
        <dbReference type="Pfam" id="PF08241"/>
    </source>
</evidence>
<dbReference type="InterPro" id="IPR013216">
    <property type="entry name" value="Methyltransf_11"/>
</dbReference>
<dbReference type="GO" id="GO:0008757">
    <property type="term" value="F:S-adenosylmethionine-dependent methyltransferase activity"/>
    <property type="evidence" value="ECO:0007669"/>
    <property type="project" value="InterPro"/>
</dbReference>
<dbReference type="EC" id="2.1.1.254" evidence="6"/>
<feature type="domain" description="Methyltransferase type 11" evidence="5">
    <location>
        <begin position="81"/>
        <end position="178"/>
    </location>
</feature>
<evidence type="ECO:0000313" key="6">
    <source>
        <dbReference type="EMBL" id="MBB4679814.1"/>
    </source>
</evidence>
<keyword evidence="2 6" id="KW-0489">Methyltransferase</keyword>
<dbReference type="Pfam" id="PF08241">
    <property type="entry name" value="Methyltransf_11"/>
    <property type="match status" value="1"/>
</dbReference>
<gene>
    <name evidence="6" type="ORF">HNR67_005932</name>
</gene>
<dbReference type="SUPFAM" id="SSF53335">
    <property type="entry name" value="S-adenosyl-L-methionine-dependent methyltransferases"/>
    <property type="match status" value="1"/>
</dbReference>
<dbReference type="PANTHER" id="PTHR44307">
    <property type="entry name" value="PHOSPHOETHANOLAMINE METHYLTRANSFERASE"/>
    <property type="match status" value="1"/>
</dbReference>
<keyword evidence="7" id="KW-1185">Reference proteome</keyword>
<name>A0A7W7CER8_9PSEU</name>
<dbReference type="AlphaFoldDB" id="A0A7W7CER8"/>
<protein>
    <submittedName>
        <fullName evidence="6">Erythromycin 3''-O-methyltransferase</fullName>
        <ecNumber evidence="6">2.1.1.254</ecNumber>
    </submittedName>
</protein>
<keyword evidence="3 6" id="KW-0808">Transferase</keyword>
<dbReference type="Proteomes" id="UP000533598">
    <property type="component" value="Unassembled WGS sequence"/>
</dbReference>
<accession>A0A7W7CER8</accession>
<comment type="pathway">
    <text evidence="1">Lipid metabolism.</text>
</comment>
<dbReference type="GO" id="GO:0102307">
    <property type="term" value="F:erythromycin 3''-o-methyltransferase activity"/>
    <property type="evidence" value="ECO:0007669"/>
    <property type="project" value="UniProtKB-EC"/>
</dbReference>
<comment type="caution">
    <text evidence="6">The sequence shown here is derived from an EMBL/GenBank/DDBJ whole genome shotgun (WGS) entry which is preliminary data.</text>
</comment>
<evidence type="ECO:0000256" key="4">
    <source>
        <dbReference type="ARBA" id="ARBA00025707"/>
    </source>
</evidence>